<sequence length="158" mass="17973">MSSSESEAPETINLKAAKKQSKRQAKELQERQQVVARQRKEKNQAKDVKLKAESASKKRPLDTRTKKNDGKQYQTAGKDEDVDEERARLEERMARAMAAAEDGSSDENDDSDVFMQDEDNETVSEESEVDEEAQISVNPDYLPDHYFEQSESKEKATV</sequence>
<proteinExistence type="predicted"/>
<evidence type="ECO:0000313" key="3">
    <source>
        <dbReference type="Proteomes" id="UP000054097"/>
    </source>
</evidence>
<keyword evidence="3" id="KW-1185">Reference proteome</keyword>
<evidence type="ECO:0000313" key="2">
    <source>
        <dbReference type="EMBL" id="KIM32454.1"/>
    </source>
</evidence>
<organism evidence="2 3">
    <name type="scientific">Serendipita vermifera MAFF 305830</name>
    <dbReference type="NCBI Taxonomy" id="933852"/>
    <lineage>
        <taxon>Eukaryota</taxon>
        <taxon>Fungi</taxon>
        <taxon>Dikarya</taxon>
        <taxon>Basidiomycota</taxon>
        <taxon>Agaricomycotina</taxon>
        <taxon>Agaricomycetes</taxon>
        <taxon>Sebacinales</taxon>
        <taxon>Serendipitaceae</taxon>
        <taxon>Serendipita</taxon>
    </lineage>
</organism>
<protein>
    <submittedName>
        <fullName evidence="2">Uncharacterized protein</fullName>
    </submittedName>
</protein>
<dbReference type="AlphaFoldDB" id="A0A0C3BK46"/>
<reference evidence="3" key="2">
    <citation type="submission" date="2015-01" db="EMBL/GenBank/DDBJ databases">
        <title>Evolutionary Origins and Diversification of the Mycorrhizal Mutualists.</title>
        <authorList>
            <consortium name="DOE Joint Genome Institute"/>
            <consortium name="Mycorrhizal Genomics Consortium"/>
            <person name="Kohler A."/>
            <person name="Kuo A."/>
            <person name="Nagy L.G."/>
            <person name="Floudas D."/>
            <person name="Copeland A."/>
            <person name="Barry K.W."/>
            <person name="Cichocki N."/>
            <person name="Veneault-Fourrey C."/>
            <person name="LaButti K."/>
            <person name="Lindquist E.A."/>
            <person name="Lipzen A."/>
            <person name="Lundell T."/>
            <person name="Morin E."/>
            <person name="Murat C."/>
            <person name="Riley R."/>
            <person name="Ohm R."/>
            <person name="Sun H."/>
            <person name="Tunlid A."/>
            <person name="Henrissat B."/>
            <person name="Grigoriev I.V."/>
            <person name="Hibbett D.S."/>
            <person name="Martin F."/>
        </authorList>
    </citation>
    <scope>NUCLEOTIDE SEQUENCE [LARGE SCALE GENOMIC DNA]</scope>
    <source>
        <strain evidence="3">MAFF 305830</strain>
    </source>
</reference>
<reference evidence="2 3" key="1">
    <citation type="submission" date="2014-04" db="EMBL/GenBank/DDBJ databases">
        <authorList>
            <consortium name="DOE Joint Genome Institute"/>
            <person name="Kuo A."/>
            <person name="Zuccaro A."/>
            <person name="Kohler A."/>
            <person name="Nagy L.G."/>
            <person name="Floudas D."/>
            <person name="Copeland A."/>
            <person name="Barry K.W."/>
            <person name="Cichocki N."/>
            <person name="Veneault-Fourrey C."/>
            <person name="LaButti K."/>
            <person name="Lindquist E.A."/>
            <person name="Lipzen A."/>
            <person name="Lundell T."/>
            <person name="Morin E."/>
            <person name="Murat C."/>
            <person name="Sun H."/>
            <person name="Tunlid A."/>
            <person name="Henrissat B."/>
            <person name="Grigoriev I.V."/>
            <person name="Hibbett D.S."/>
            <person name="Martin F."/>
            <person name="Nordberg H.P."/>
            <person name="Cantor M.N."/>
            <person name="Hua S.X."/>
        </authorList>
    </citation>
    <scope>NUCLEOTIDE SEQUENCE [LARGE SCALE GENOMIC DNA]</scope>
    <source>
        <strain evidence="2 3">MAFF 305830</strain>
    </source>
</reference>
<evidence type="ECO:0000256" key="1">
    <source>
        <dbReference type="SAM" id="MobiDB-lite"/>
    </source>
</evidence>
<feature type="compositionally biased region" description="Acidic residues" evidence="1">
    <location>
        <begin position="103"/>
        <end position="133"/>
    </location>
</feature>
<name>A0A0C3BK46_SERVB</name>
<feature type="compositionally biased region" description="Basic and acidic residues" evidence="1">
    <location>
        <begin position="85"/>
        <end position="94"/>
    </location>
</feature>
<feature type="compositionally biased region" description="Basic and acidic residues" evidence="1">
    <location>
        <begin position="41"/>
        <end position="70"/>
    </location>
</feature>
<accession>A0A0C3BK46</accession>
<dbReference type="HOGENOM" id="CLU_1670465_0_0_1"/>
<gene>
    <name evidence="2" type="ORF">M408DRAFT_6648</name>
</gene>
<dbReference type="EMBL" id="KN824280">
    <property type="protein sequence ID" value="KIM32454.1"/>
    <property type="molecule type" value="Genomic_DNA"/>
</dbReference>
<feature type="compositionally biased region" description="Basic and acidic residues" evidence="1">
    <location>
        <begin position="142"/>
        <end position="158"/>
    </location>
</feature>
<dbReference type="Proteomes" id="UP000054097">
    <property type="component" value="Unassembled WGS sequence"/>
</dbReference>
<feature type="region of interest" description="Disordered" evidence="1">
    <location>
        <begin position="1"/>
        <end position="158"/>
    </location>
</feature>